<keyword evidence="1" id="KW-0614">Plasmid</keyword>
<organism evidence="1 2">
    <name type="scientific">Rhizobium gallicum bv. gallicum R602sp</name>
    <dbReference type="NCBI Taxonomy" id="1041138"/>
    <lineage>
        <taxon>Bacteria</taxon>
        <taxon>Pseudomonadati</taxon>
        <taxon>Pseudomonadota</taxon>
        <taxon>Alphaproteobacteria</taxon>
        <taxon>Hyphomicrobiales</taxon>
        <taxon>Rhizobiaceae</taxon>
        <taxon>Rhizobium/Agrobacterium group</taxon>
        <taxon>Rhizobium</taxon>
    </lineage>
</organism>
<dbReference type="Proteomes" id="UP000031368">
    <property type="component" value="Plasmid pRgalR602c"/>
</dbReference>
<name>A0A0B4X821_9HYPH</name>
<evidence type="ECO:0000313" key="2">
    <source>
        <dbReference type="Proteomes" id="UP000031368"/>
    </source>
</evidence>
<dbReference type="KEGG" id="rga:RGR602_PC00102"/>
<dbReference type="HOGENOM" id="CLU_3047279_0_0_5"/>
<protein>
    <submittedName>
        <fullName evidence="1">Uncharacterized protein</fullName>
    </submittedName>
</protein>
<keyword evidence="2" id="KW-1185">Reference proteome</keyword>
<accession>A0A0B4X821</accession>
<sequence>MVTKHYMRVPIDALVPESDIKRKCRFSDVQKFCKQGLSIGIKTVNLHLAGYAIL</sequence>
<gene>
    <name evidence="1" type="ORF">RGR602_PC00102</name>
</gene>
<proteinExistence type="predicted"/>
<evidence type="ECO:0000313" key="1">
    <source>
        <dbReference type="EMBL" id="AJD44149.1"/>
    </source>
</evidence>
<reference evidence="1 2" key="1">
    <citation type="submission" date="2013-11" db="EMBL/GenBank/DDBJ databases">
        <title>Complete genome sequence of Rhizobium gallicum bv. gallicum R602.</title>
        <authorList>
            <person name="Bustos P."/>
            <person name="Santamaria R.I."/>
            <person name="Lozano L."/>
            <person name="Acosta J.L."/>
            <person name="Ormeno-Orrillo E."/>
            <person name="Rogel M.A."/>
            <person name="Romero D."/>
            <person name="Cevallos M.A."/>
            <person name="Martinez-Romero E."/>
            <person name="Gonzalez V."/>
        </authorList>
    </citation>
    <scope>NUCLEOTIDE SEQUENCE [LARGE SCALE GENOMIC DNA]</scope>
    <source>
        <strain evidence="1 2">R602</strain>
        <plasmid evidence="1 2">pRgalR602c</plasmid>
    </source>
</reference>
<geneLocation type="plasmid" evidence="1 2">
    <name>pRgalR602c</name>
</geneLocation>
<dbReference type="AlphaFoldDB" id="A0A0B4X821"/>
<dbReference type="EMBL" id="CP006880">
    <property type="protein sequence ID" value="AJD44149.1"/>
    <property type="molecule type" value="Genomic_DNA"/>
</dbReference>